<name>A0A364NJW8_9GAMM</name>
<dbReference type="Proteomes" id="UP000250744">
    <property type="component" value="Unassembled WGS sequence"/>
</dbReference>
<protein>
    <submittedName>
        <fullName evidence="1">DUF2237 domain-containing protein</fullName>
    </submittedName>
</protein>
<dbReference type="PANTHER" id="PTHR37466">
    <property type="entry name" value="SLR1628 PROTEIN"/>
    <property type="match status" value="1"/>
</dbReference>
<dbReference type="RefSeq" id="WP_112159965.1">
    <property type="nucleotide sequence ID" value="NZ_QKRX01000011.1"/>
</dbReference>
<organism evidence="1 2">
    <name type="scientific">Nitrincola tibetensis</name>
    <dbReference type="NCBI Taxonomy" id="2219697"/>
    <lineage>
        <taxon>Bacteria</taxon>
        <taxon>Pseudomonadati</taxon>
        <taxon>Pseudomonadota</taxon>
        <taxon>Gammaproteobacteria</taxon>
        <taxon>Oceanospirillales</taxon>
        <taxon>Oceanospirillaceae</taxon>
        <taxon>Nitrincola</taxon>
    </lineage>
</organism>
<proteinExistence type="predicted"/>
<dbReference type="Gene3D" id="3.30.56.110">
    <property type="entry name" value="Protein of unknown function DUF2237"/>
    <property type="match status" value="1"/>
</dbReference>
<dbReference type="EMBL" id="QKRX01000011">
    <property type="protein sequence ID" value="RAU17310.1"/>
    <property type="molecule type" value="Genomic_DNA"/>
</dbReference>
<keyword evidence="2" id="KW-1185">Reference proteome</keyword>
<dbReference type="PANTHER" id="PTHR37466:SF1">
    <property type="entry name" value="SLR1628 PROTEIN"/>
    <property type="match status" value="1"/>
</dbReference>
<sequence>MNTFQKPKKLNVLNQPLVSCCQSPMTGFFRDGYCHTNDQDYGRHVICAQVTEEFLAFTKKRGNDLSKPVPDYGFPGLNPGDRWCLCAVRWKEALENNCAPPVFLESCEITALSVVSLEVLRKHQI</sequence>
<dbReference type="Pfam" id="PF09996">
    <property type="entry name" value="DUF2237"/>
    <property type="match status" value="1"/>
</dbReference>
<dbReference type="InterPro" id="IPR018714">
    <property type="entry name" value="DUF2237"/>
</dbReference>
<accession>A0A364NJW8</accession>
<evidence type="ECO:0000313" key="2">
    <source>
        <dbReference type="Proteomes" id="UP000250744"/>
    </source>
</evidence>
<dbReference type="OrthoDB" id="9792525at2"/>
<gene>
    <name evidence="1" type="ORF">DN062_13640</name>
</gene>
<reference evidence="1 2" key="1">
    <citation type="submission" date="2018-06" db="EMBL/GenBank/DDBJ databases">
        <title>Nitrincola tibetense sp. nov., isolated from Lake XuguoCo on Tibetan Plateau.</title>
        <authorList>
            <person name="Xing P."/>
        </authorList>
    </citation>
    <scope>NUCLEOTIDE SEQUENCE [LARGE SCALE GENOMIC DNA]</scope>
    <source>
        <strain evidence="2">xg18</strain>
    </source>
</reference>
<evidence type="ECO:0000313" key="1">
    <source>
        <dbReference type="EMBL" id="RAU17310.1"/>
    </source>
</evidence>
<comment type="caution">
    <text evidence="1">The sequence shown here is derived from an EMBL/GenBank/DDBJ whole genome shotgun (WGS) entry which is preliminary data.</text>
</comment>
<dbReference type="AlphaFoldDB" id="A0A364NJW8"/>